<evidence type="ECO:0000313" key="1">
    <source>
        <dbReference type="EMBL" id="KAG0426952.1"/>
    </source>
</evidence>
<protein>
    <submittedName>
        <fullName evidence="1">Uncharacterized protein</fullName>
    </submittedName>
</protein>
<keyword evidence="2" id="KW-1185">Reference proteome</keyword>
<proteinExistence type="predicted"/>
<sequence length="281" mass="31023">MKLKRMDERYPPLLGVFGRGWTISQPVQDNPLQLEGICGRHHLRHPSSRGRGLPSSPTPPYMPIRYLGIDFYVNKRPIIHSPTTDDLDIVQSATLKPFQKLRCINILITPKFLYAASSILGSASKRPSKKPADVGKCPGISTFQEPIGLQEGQRHASAARRKGWSATFQEARRGGPLLSGAPHPITFPSKEEAAAIMDARRADPSAEPDNKDDPRAVTTGWQPVGSSSTTSERRRRKISWAVIRVWRLLGVLPCEAAGVIARLTAEEADDYECVKGCLLKK</sequence>
<gene>
    <name evidence="1" type="ORF">HPB47_025978</name>
</gene>
<reference evidence="1 2" key="1">
    <citation type="journal article" date="2020" name="Cell">
        <title>Large-Scale Comparative Analyses of Tick Genomes Elucidate Their Genetic Diversity and Vector Capacities.</title>
        <authorList>
            <consortium name="Tick Genome and Microbiome Consortium (TIGMIC)"/>
            <person name="Jia N."/>
            <person name="Wang J."/>
            <person name="Shi W."/>
            <person name="Du L."/>
            <person name="Sun Y."/>
            <person name="Zhan W."/>
            <person name="Jiang J.F."/>
            <person name="Wang Q."/>
            <person name="Zhang B."/>
            <person name="Ji P."/>
            <person name="Bell-Sakyi L."/>
            <person name="Cui X.M."/>
            <person name="Yuan T.T."/>
            <person name="Jiang B.G."/>
            <person name="Yang W.F."/>
            <person name="Lam T.T."/>
            <person name="Chang Q.C."/>
            <person name="Ding S.J."/>
            <person name="Wang X.J."/>
            <person name="Zhu J.G."/>
            <person name="Ruan X.D."/>
            <person name="Zhao L."/>
            <person name="Wei J.T."/>
            <person name="Ye R.Z."/>
            <person name="Que T.C."/>
            <person name="Du C.H."/>
            <person name="Zhou Y.H."/>
            <person name="Cheng J.X."/>
            <person name="Dai P.F."/>
            <person name="Guo W.B."/>
            <person name="Han X.H."/>
            <person name="Huang E.J."/>
            <person name="Li L.F."/>
            <person name="Wei W."/>
            <person name="Gao Y.C."/>
            <person name="Liu J.Z."/>
            <person name="Shao H.Z."/>
            <person name="Wang X."/>
            <person name="Wang C.C."/>
            <person name="Yang T.C."/>
            <person name="Huo Q.B."/>
            <person name="Li W."/>
            <person name="Chen H.Y."/>
            <person name="Chen S.E."/>
            <person name="Zhou L.G."/>
            <person name="Ni X.B."/>
            <person name="Tian J.H."/>
            <person name="Sheng Y."/>
            <person name="Liu T."/>
            <person name="Pan Y.S."/>
            <person name="Xia L.Y."/>
            <person name="Li J."/>
            <person name="Zhao F."/>
            <person name="Cao W.C."/>
        </authorList>
    </citation>
    <scope>NUCLEOTIDE SEQUENCE [LARGE SCALE GENOMIC DNA]</scope>
    <source>
        <strain evidence="1">Iper-2018</strain>
    </source>
</reference>
<accession>A0AC60Q010</accession>
<organism evidence="1 2">
    <name type="scientific">Ixodes persulcatus</name>
    <name type="common">Taiga tick</name>
    <dbReference type="NCBI Taxonomy" id="34615"/>
    <lineage>
        <taxon>Eukaryota</taxon>
        <taxon>Metazoa</taxon>
        <taxon>Ecdysozoa</taxon>
        <taxon>Arthropoda</taxon>
        <taxon>Chelicerata</taxon>
        <taxon>Arachnida</taxon>
        <taxon>Acari</taxon>
        <taxon>Parasitiformes</taxon>
        <taxon>Ixodida</taxon>
        <taxon>Ixodoidea</taxon>
        <taxon>Ixodidae</taxon>
        <taxon>Ixodinae</taxon>
        <taxon>Ixodes</taxon>
    </lineage>
</organism>
<dbReference type="Proteomes" id="UP000805193">
    <property type="component" value="Unassembled WGS sequence"/>
</dbReference>
<dbReference type="EMBL" id="JABSTQ010009670">
    <property type="protein sequence ID" value="KAG0426952.1"/>
    <property type="molecule type" value="Genomic_DNA"/>
</dbReference>
<comment type="caution">
    <text evidence="1">The sequence shown here is derived from an EMBL/GenBank/DDBJ whole genome shotgun (WGS) entry which is preliminary data.</text>
</comment>
<evidence type="ECO:0000313" key="2">
    <source>
        <dbReference type="Proteomes" id="UP000805193"/>
    </source>
</evidence>
<name>A0AC60Q010_IXOPE</name>